<evidence type="ECO:0000313" key="2">
    <source>
        <dbReference type="EMBL" id="GAA2209598.1"/>
    </source>
</evidence>
<reference evidence="2 3" key="1">
    <citation type="journal article" date="2019" name="Int. J. Syst. Evol. Microbiol.">
        <title>The Global Catalogue of Microorganisms (GCM) 10K type strain sequencing project: providing services to taxonomists for standard genome sequencing and annotation.</title>
        <authorList>
            <consortium name="The Broad Institute Genomics Platform"/>
            <consortium name="The Broad Institute Genome Sequencing Center for Infectious Disease"/>
            <person name="Wu L."/>
            <person name="Ma J."/>
        </authorList>
    </citation>
    <scope>NUCLEOTIDE SEQUENCE [LARGE SCALE GENOMIC DNA]</scope>
    <source>
        <strain evidence="2 3">JCM 16114</strain>
    </source>
</reference>
<keyword evidence="1" id="KW-0472">Membrane</keyword>
<evidence type="ECO:0008006" key="4">
    <source>
        <dbReference type="Google" id="ProtNLM"/>
    </source>
</evidence>
<gene>
    <name evidence="2" type="ORF">GCM10009850_050570</name>
</gene>
<feature type="transmembrane region" description="Helical" evidence="1">
    <location>
        <begin position="141"/>
        <end position="158"/>
    </location>
</feature>
<evidence type="ECO:0000313" key="3">
    <source>
        <dbReference type="Proteomes" id="UP001499843"/>
    </source>
</evidence>
<accession>A0ABN3CJI2</accession>
<dbReference type="SUPFAM" id="SSF69304">
    <property type="entry name" value="Tricorn protease N-terminal domain"/>
    <property type="match status" value="1"/>
</dbReference>
<sequence length="520" mass="54469">MTPDFRWFAKRLGPDLAKSALLLTGDERQALSLVRHALVEVGNGRGLPAASATAARLALYRKAMADGVPTERVVAVARGRDGVSAEDLMFDLSLGHDELTPATVPAAVPAAAVLADPPGLDVADTVRSAVAAVRRRKRLRAWIAVAAVVAVAAGYAGIRLASRDPAVVASGTFSLTEDGALRTEVEQGLMTHEPDSPSAFTLRFGLPYGEWPAWTPPLTTARIRYAEETACPNDTGTETKPGDVLCAGWGLMFDTTQKWSDNLSNVSCASPPGCRGTSLITDAAVRILESDGDGGPGTAWTPSVAVSADGYKVAYLDALRHRWVVADLDGNQVRDLTPQLTAEQLAQESTAMFSPDGGHVAVRLTGQGETFHTELASGRTTPMSHACESLLSVARDGVTCDGKDTSPPFTVRLDGSGTTADRMTAGGVPSPDGKLRATETDGVIRLTDAATGDVVAEHQARAPGGESDVTLLGWADDRHPLIHLDGYGWFSLDAGTGALTPSPVLPADLDPHRTVLGFLG</sequence>
<dbReference type="Gene3D" id="2.120.10.30">
    <property type="entry name" value="TolB, C-terminal domain"/>
    <property type="match status" value="1"/>
</dbReference>
<dbReference type="EMBL" id="BAAAQX010000013">
    <property type="protein sequence ID" value="GAA2209598.1"/>
    <property type="molecule type" value="Genomic_DNA"/>
</dbReference>
<keyword evidence="1" id="KW-0812">Transmembrane</keyword>
<dbReference type="Proteomes" id="UP001499843">
    <property type="component" value="Unassembled WGS sequence"/>
</dbReference>
<protein>
    <recommendedName>
        <fullName evidence="4">WD40 repeat protein</fullName>
    </recommendedName>
</protein>
<organism evidence="2 3">
    <name type="scientific">Nonomuraea monospora</name>
    <dbReference type="NCBI Taxonomy" id="568818"/>
    <lineage>
        <taxon>Bacteria</taxon>
        <taxon>Bacillati</taxon>
        <taxon>Actinomycetota</taxon>
        <taxon>Actinomycetes</taxon>
        <taxon>Streptosporangiales</taxon>
        <taxon>Streptosporangiaceae</taxon>
        <taxon>Nonomuraea</taxon>
    </lineage>
</organism>
<evidence type="ECO:0000256" key="1">
    <source>
        <dbReference type="SAM" id="Phobius"/>
    </source>
</evidence>
<dbReference type="RefSeq" id="WP_344479138.1">
    <property type="nucleotide sequence ID" value="NZ_BAAAQX010000013.1"/>
</dbReference>
<dbReference type="InterPro" id="IPR011042">
    <property type="entry name" value="6-blade_b-propeller_TolB-like"/>
</dbReference>
<keyword evidence="1" id="KW-1133">Transmembrane helix</keyword>
<comment type="caution">
    <text evidence="2">The sequence shown here is derived from an EMBL/GenBank/DDBJ whole genome shotgun (WGS) entry which is preliminary data.</text>
</comment>
<keyword evidence="3" id="KW-1185">Reference proteome</keyword>
<name>A0ABN3CJI2_9ACTN</name>
<proteinExistence type="predicted"/>